<comment type="caution">
    <text evidence="4">The sequence shown here is derived from an EMBL/GenBank/DDBJ whole genome shotgun (WGS) entry which is preliminary data.</text>
</comment>
<dbReference type="Pfam" id="PF01553">
    <property type="entry name" value="Acyltransferase"/>
    <property type="match status" value="1"/>
</dbReference>
<feature type="domain" description="Phospholipid/glycerol acyltransferase" evidence="3">
    <location>
        <begin position="44"/>
        <end position="163"/>
    </location>
</feature>
<evidence type="ECO:0000256" key="1">
    <source>
        <dbReference type="ARBA" id="ARBA00022679"/>
    </source>
</evidence>
<proteinExistence type="predicted"/>
<keyword evidence="1" id="KW-0808">Transferase</keyword>
<evidence type="ECO:0000313" key="4">
    <source>
        <dbReference type="EMBL" id="MCX7570433.1"/>
    </source>
</evidence>
<dbReference type="PANTHER" id="PTHR10434:SF11">
    <property type="entry name" value="1-ACYL-SN-GLYCEROL-3-PHOSPHATE ACYLTRANSFERASE"/>
    <property type="match status" value="1"/>
</dbReference>
<dbReference type="SMART" id="SM00563">
    <property type="entry name" value="PlsC"/>
    <property type="match status" value="1"/>
</dbReference>
<keyword evidence="5" id="KW-1185">Reference proteome</keyword>
<dbReference type="PANTHER" id="PTHR10434">
    <property type="entry name" value="1-ACYL-SN-GLYCEROL-3-PHOSPHATE ACYLTRANSFERASE"/>
    <property type="match status" value="1"/>
</dbReference>
<dbReference type="GO" id="GO:0016746">
    <property type="term" value="F:acyltransferase activity"/>
    <property type="evidence" value="ECO:0007669"/>
    <property type="project" value="UniProtKB-KW"/>
</dbReference>
<dbReference type="RefSeq" id="WP_267151678.1">
    <property type="nucleotide sequence ID" value="NZ_JAPMLT010000004.1"/>
</dbReference>
<gene>
    <name evidence="4" type="ORF">OS242_10710</name>
</gene>
<evidence type="ECO:0000259" key="3">
    <source>
        <dbReference type="SMART" id="SM00563"/>
    </source>
</evidence>
<keyword evidence="2 4" id="KW-0012">Acyltransferase</keyword>
<name>A0ABT3X0K7_9BACL</name>
<dbReference type="SUPFAM" id="SSF69593">
    <property type="entry name" value="Glycerol-3-phosphate (1)-acyltransferase"/>
    <property type="match status" value="1"/>
</dbReference>
<protein>
    <submittedName>
        <fullName evidence="4">Lysophospholipid acyltransferase family protein</fullName>
    </submittedName>
</protein>
<dbReference type="Proteomes" id="UP001208017">
    <property type="component" value="Unassembled WGS sequence"/>
</dbReference>
<accession>A0ABT3X0K7</accession>
<dbReference type="InterPro" id="IPR002123">
    <property type="entry name" value="Plipid/glycerol_acylTrfase"/>
</dbReference>
<evidence type="ECO:0000256" key="2">
    <source>
        <dbReference type="ARBA" id="ARBA00023315"/>
    </source>
</evidence>
<sequence>MIPAEKKRWFETMFAAYNRWLIGRSFAGLHVRGLERWTGASGPVVLIANHSNWWDGLLLFQVNQLLLRRDFYVMMEEKGLRAYPFFRKLGAYSIRRDSTADIRASLRYTADRLQSPNALVCLFPQGRIRHQEVRPLDFAPGVALALRDAPPDAKICLATLNYSFLEDQRPEAFLALSEPMSVRDLLAADPDSAKNLTARLERHLTVQLDSQRAALLCGDATGYRNVLRGKLSTGDWYRRVFQRA</sequence>
<organism evidence="4 5">
    <name type="scientific">Tumebacillus lacus</name>
    <dbReference type="NCBI Taxonomy" id="2995335"/>
    <lineage>
        <taxon>Bacteria</taxon>
        <taxon>Bacillati</taxon>
        <taxon>Bacillota</taxon>
        <taxon>Bacilli</taxon>
        <taxon>Bacillales</taxon>
        <taxon>Alicyclobacillaceae</taxon>
        <taxon>Tumebacillus</taxon>
    </lineage>
</organism>
<reference evidence="4 5" key="1">
    <citation type="submission" date="2022-11" db="EMBL/GenBank/DDBJ databases">
        <title>Study of microbial diversity in lake waters.</title>
        <authorList>
            <person name="Zhang J."/>
        </authorList>
    </citation>
    <scope>NUCLEOTIDE SEQUENCE [LARGE SCALE GENOMIC DNA]</scope>
    <source>
        <strain evidence="4 5">DT12</strain>
    </source>
</reference>
<dbReference type="CDD" id="cd06551">
    <property type="entry name" value="LPLAT"/>
    <property type="match status" value="1"/>
</dbReference>
<dbReference type="EMBL" id="JAPMLT010000004">
    <property type="protein sequence ID" value="MCX7570433.1"/>
    <property type="molecule type" value="Genomic_DNA"/>
</dbReference>
<evidence type="ECO:0000313" key="5">
    <source>
        <dbReference type="Proteomes" id="UP001208017"/>
    </source>
</evidence>